<protein>
    <submittedName>
        <fullName evidence="1">Uncharacterized protein</fullName>
    </submittedName>
</protein>
<proteinExistence type="predicted"/>
<reference evidence="1 2" key="1">
    <citation type="journal article" date="2018" name="Science">
        <title>The opium poppy genome and morphinan production.</title>
        <authorList>
            <person name="Guo L."/>
            <person name="Winzer T."/>
            <person name="Yang X."/>
            <person name="Li Y."/>
            <person name="Ning Z."/>
            <person name="He Z."/>
            <person name="Teodor R."/>
            <person name="Lu Y."/>
            <person name="Bowser T.A."/>
            <person name="Graham I.A."/>
            <person name="Ye K."/>
        </authorList>
    </citation>
    <scope>NUCLEOTIDE SEQUENCE [LARGE SCALE GENOMIC DNA]</scope>
    <source>
        <strain evidence="2">cv. HN1</strain>
        <tissue evidence="1">Leaves</tissue>
    </source>
</reference>
<keyword evidence="2" id="KW-1185">Reference proteome</keyword>
<sequence>MQYHIYEVPQLIQGCNTNEMYVDRGDRSYCILFVTISKVNQVEGKVKNLLTATCMVNSITTTNENPNRTPSQPKELIELNTESDFKALITPDDNGYLSICGFGSLLSERSSRSTFPDLINFRIAKLIGFRRVFAHTAPIFFERGIANPQIQEISSLSVEPCEGETLVVTVFEIKESEVVPQTLEGTLFHRPAVLCGRYSDKEYFEFRCKAKNLGDIAYNNFLDHTFLGNRRTTIREYLASEGGSTIMEEEPPELLKTRYGG</sequence>
<dbReference type="EMBL" id="CM010716">
    <property type="protein sequence ID" value="RZC50962.1"/>
    <property type="molecule type" value="Genomic_DNA"/>
</dbReference>
<accession>A0A4Y7ITD5</accession>
<name>A0A4Y7ITD5_PAPSO</name>
<organism evidence="1 2">
    <name type="scientific">Papaver somniferum</name>
    <name type="common">Opium poppy</name>
    <dbReference type="NCBI Taxonomy" id="3469"/>
    <lineage>
        <taxon>Eukaryota</taxon>
        <taxon>Viridiplantae</taxon>
        <taxon>Streptophyta</taxon>
        <taxon>Embryophyta</taxon>
        <taxon>Tracheophyta</taxon>
        <taxon>Spermatophyta</taxon>
        <taxon>Magnoliopsida</taxon>
        <taxon>Ranunculales</taxon>
        <taxon>Papaveraceae</taxon>
        <taxon>Papaveroideae</taxon>
        <taxon>Papaver</taxon>
    </lineage>
</organism>
<dbReference type="AlphaFoldDB" id="A0A4Y7ITD5"/>
<dbReference type="OMA" id="HERICKG"/>
<evidence type="ECO:0000313" key="1">
    <source>
        <dbReference type="EMBL" id="RZC50962.1"/>
    </source>
</evidence>
<gene>
    <name evidence="1" type="ORF">C5167_019389</name>
</gene>
<dbReference type="PANTHER" id="PTHR35748:SF1">
    <property type="entry name" value="OS05G0358400 PROTEIN"/>
    <property type="match status" value="1"/>
</dbReference>
<dbReference type="STRING" id="3469.A0A4Y7ITD5"/>
<evidence type="ECO:0000313" key="2">
    <source>
        <dbReference type="Proteomes" id="UP000316621"/>
    </source>
</evidence>
<dbReference type="Gramene" id="RZC50962">
    <property type="protein sequence ID" value="RZC50962"/>
    <property type="gene ID" value="C5167_019389"/>
</dbReference>
<dbReference type="PANTHER" id="PTHR35748">
    <property type="entry name" value="OS05G0358400 PROTEIN"/>
    <property type="match status" value="1"/>
</dbReference>
<dbReference type="Proteomes" id="UP000316621">
    <property type="component" value="Chromosome 2"/>
</dbReference>